<reference evidence="5" key="1">
    <citation type="submission" date="2020-05" db="EMBL/GenBank/DDBJ databases">
        <title>Frigoriglobus tundricola gen. nov., sp. nov., a psychrotolerant cellulolytic planctomycete of the family Gemmataceae with two divergent copies of 16S rRNA gene.</title>
        <authorList>
            <person name="Kulichevskaya I.S."/>
            <person name="Ivanova A.A."/>
            <person name="Naumoff D.G."/>
            <person name="Beletsky A.V."/>
            <person name="Rijpstra W.I.C."/>
            <person name="Sinninghe Damste J.S."/>
            <person name="Mardanov A.V."/>
            <person name="Ravin N.V."/>
            <person name="Dedysh S.N."/>
        </authorList>
    </citation>
    <scope>NUCLEOTIDE SEQUENCE [LARGE SCALE GENOMIC DNA]</scope>
    <source>
        <strain evidence="5">PL17</strain>
    </source>
</reference>
<evidence type="ECO:0000313" key="5">
    <source>
        <dbReference type="Proteomes" id="UP000503447"/>
    </source>
</evidence>
<protein>
    <recommendedName>
        <fullName evidence="3">Pyrrolo-quinoline quinone repeat domain-containing protein</fullName>
    </recommendedName>
</protein>
<dbReference type="Proteomes" id="UP000503447">
    <property type="component" value="Chromosome"/>
</dbReference>
<dbReference type="KEGG" id="ftj:FTUN_4651"/>
<dbReference type="InterPro" id="IPR015943">
    <property type="entry name" value="WD40/YVTN_repeat-like_dom_sf"/>
</dbReference>
<dbReference type="Gene3D" id="2.130.10.10">
    <property type="entry name" value="YVTN repeat-like/Quinoprotein amine dehydrogenase"/>
    <property type="match status" value="1"/>
</dbReference>
<dbReference type="SMART" id="SM00564">
    <property type="entry name" value="PQQ"/>
    <property type="match status" value="3"/>
</dbReference>
<dbReference type="Pfam" id="PF13360">
    <property type="entry name" value="PQQ_2"/>
    <property type="match status" value="1"/>
</dbReference>
<feature type="transmembrane region" description="Helical" evidence="2">
    <location>
        <begin position="81"/>
        <end position="102"/>
    </location>
</feature>
<dbReference type="PANTHER" id="PTHR34512">
    <property type="entry name" value="CELL SURFACE PROTEIN"/>
    <property type="match status" value="1"/>
</dbReference>
<dbReference type="SUPFAM" id="SSF50998">
    <property type="entry name" value="Quinoprotein alcohol dehydrogenase-like"/>
    <property type="match status" value="1"/>
</dbReference>
<feature type="transmembrane region" description="Helical" evidence="2">
    <location>
        <begin position="109"/>
        <end position="128"/>
    </location>
</feature>
<keyword evidence="2" id="KW-0812">Transmembrane</keyword>
<gene>
    <name evidence="4" type="ORF">FTUN_4651</name>
</gene>
<name>A0A6M5YUL5_9BACT</name>
<evidence type="ECO:0000313" key="4">
    <source>
        <dbReference type="EMBL" id="QJW97086.1"/>
    </source>
</evidence>
<keyword evidence="2" id="KW-1133">Transmembrane helix</keyword>
<dbReference type="InterPro" id="IPR002372">
    <property type="entry name" value="PQQ_rpt_dom"/>
</dbReference>
<dbReference type="InterPro" id="IPR018391">
    <property type="entry name" value="PQQ_b-propeller_rpt"/>
</dbReference>
<dbReference type="AlphaFoldDB" id="A0A6M5YUL5"/>
<keyword evidence="2" id="KW-0472">Membrane</keyword>
<sequence>MSESTEYFPPEETPPARSGWRRALVGFTLLGVAVHGFGQWAARDDSGSVPATAMIMTVMLGPVLGLLGFALWWVLLGDGKWYTRVLAAFGVGVACVGVVLAAHPTMRPYASVWGVPLTVAITGLVLAVAPVVRWWPTAGLIALVAASPWLALRVDGVTGAYDLETSYRWKSSVADSAAEQFADRATVRPASAIADLGVTTPVYWAGFRGANRTGEVPKDEYRGWDGTPPRERWRNDPVGPAWSSFCVVGDYVFTQEQRGDSESVVCYRADTGKEVWSGGAPGKHSDGQSGAGPRATPAYAGGRLFATSASGSVSCLQANTGETVWTVNLAERFQATKPNFGLSTSPLVAGDLVIVNPASPAAPRLVALDAATGATRWATEASGTAGYSSPQAAKIADVDQVLIFNGAGLFGHDPKTGSELWRYDWVTKEMEPTTVQPLVLPDGRVVVGGGNIGIGTRCVKVRREADGWAAKEEWKTTKFTPKFNDMVRSGDYLFGLENGVLQCLKLSNGAVVWKDGRYGAGQLLLAGDKLLVVSERGELACVAAKPDEYEELWKIDVAKGKAWNHPVLARGRLYFRNATVMVALDLPGWTDKE</sequence>
<dbReference type="RefSeq" id="WP_171472533.1">
    <property type="nucleotide sequence ID" value="NZ_CP053452.2"/>
</dbReference>
<dbReference type="PANTHER" id="PTHR34512:SF30">
    <property type="entry name" value="OUTER MEMBRANE PROTEIN ASSEMBLY FACTOR BAMB"/>
    <property type="match status" value="1"/>
</dbReference>
<feature type="domain" description="Pyrrolo-quinoline quinone repeat" evidence="3">
    <location>
        <begin position="262"/>
        <end position="514"/>
    </location>
</feature>
<dbReference type="InterPro" id="IPR011047">
    <property type="entry name" value="Quinoprotein_ADH-like_sf"/>
</dbReference>
<feature type="transmembrane region" description="Helical" evidence="2">
    <location>
        <begin position="53"/>
        <end position="75"/>
    </location>
</feature>
<evidence type="ECO:0000256" key="1">
    <source>
        <dbReference type="SAM" id="MobiDB-lite"/>
    </source>
</evidence>
<accession>A0A6M5YUL5</accession>
<dbReference type="Gene3D" id="2.40.10.480">
    <property type="match status" value="1"/>
</dbReference>
<feature type="region of interest" description="Disordered" evidence="1">
    <location>
        <begin position="276"/>
        <end position="295"/>
    </location>
</feature>
<proteinExistence type="predicted"/>
<organism evidence="4 5">
    <name type="scientific">Frigoriglobus tundricola</name>
    <dbReference type="NCBI Taxonomy" id="2774151"/>
    <lineage>
        <taxon>Bacteria</taxon>
        <taxon>Pseudomonadati</taxon>
        <taxon>Planctomycetota</taxon>
        <taxon>Planctomycetia</taxon>
        <taxon>Gemmatales</taxon>
        <taxon>Gemmataceae</taxon>
        <taxon>Frigoriglobus</taxon>
    </lineage>
</organism>
<evidence type="ECO:0000256" key="2">
    <source>
        <dbReference type="SAM" id="Phobius"/>
    </source>
</evidence>
<evidence type="ECO:0000259" key="3">
    <source>
        <dbReference type="Pfam" id="PF13360"/>
    </source>
</evidence>
<dbReference type="EMBL" id="CP053452">
    <property type="protein sequence ID" value="QJW97086.1"/>
    <property type="molecule type" value="Genomic_DNA"/>
</dbReference>
<keyword evidence="5" id="KW-1185">Reference proteome</keyword>
<feature type="transmembrane region" description="Helical" evidence="2">
    <location>
        <begin position="20"/>
        <end position="41"/>
    </location>
</feature>